<evidence type="ECO:0000313" key="3">
    <source>
        <dbReference type="EMBL" id="KAK5706502.1"/>
    </source>
</evidence>
<reference evidence="3" key="1">
    <citation type="submission" date="2023-08" db="EMBL/GenBank/DDBJ databases">
        <title>Black Yeasts Isolated from many extreme environments.</title>
        <authorList>
            <person name="Coleine C."/>
            <person name="Stajich J.E."/>
            <person name="Selbmann L."/>
        </authorList>
    </citation>
    <scope>NUCLEOTIDE SEQUENCE</scope>
    <source>
        <strain evidence="3">CCFEE 5810</strain>
    </source>
</reference>
<dbReference type="Proteomes" id="UP001310594">
    <property type="component" value="Unassembled WGS sequence"/>
</dbReference>
<feature type="compositionally biased region" description="Polar residues" evidence="2">
    <location>
        <begin position="1"/>
        <end position="12"/>
    </location>
</feature>
<name>A0AAN7WCG5_9PEZI</name>
<keyword evidence="1" id="KW-0175">Coiled coil</keyword>
<evidence type="ECO:0000256" key="1">
    <source>
        <dbReference type="SAM" id="Coils"/>
    </source>
</evidence>
<protein>
    <submittedName>
        <fullName evidence="3">Uncharacterized protein</fullName>
    </submittedName>
</protein>
<feature type="coiled-coil region" evidence="1">
    <location>
        <begin position="167"/>
        <end position="196"/>
    </location>
</feature>
<evidence type="ECO:0000313" key="4">
    <source>
        <dbReference type="Proteomes" id="UP001310594"/>
    </source>
</evidence>
<feature type="compositionally biased region" description="Polar residues" evidence="2">
    <location>
        <begin position="61"/>
        <end position="73"/>
    </location>
</feature>
<evidence type="ECO:0000256" key="2">
    <source>
        <dbReference type="SAM" id="MobiDB-lite"/>
    </source>
</evidence>
<proteinExistence type="predicted"/>
<gene>
    <name evidence="3" type="ORF">LTR97_001491</name>
</gene>
<feature type="region of interest" description="Disordered" evidence="2">
    <location>
        <begin position="56"/>
        <end position="164"/>
    </location>
</feature>
<dbReference type="EMBL" id="JAVRQU010000002">
    <property type="protein sequence ID" value="KAK5706502.1"/>
    <property type="molecule type" value="Genomic_DNA"/>
</dbReference>
<feature type="region of interest" description="Disordered" evidence="2">
    <location>
        <begin position="1"/>
        <end position="44"/>
    </location>
</feature>
<accession>A0AAN7WCG5</accession>
<dbReference type="AlphaFoldDB" id="A0AAN7WCG5"/>
<sequence>MSARRSPQNETPSNPPPRRPRQRANSFGFQPRCRFAPGDEPHTCSPGNVAATCIDRPLRPHNSNSGRCIATSSHSEHFADAAASPEREEDEDDDSNASLDGFERAVLGQRSAAEQLPANATSAAEPPPRRTMAHLQARWMEEDLEDMESTEQDRSLAHATGISRGEVEEIAATARRAEEEARAAARQAELEELVDQEYVVLDGPADNDVEDEDGFEMVEGGWAENGS</sequence>
<organism evidence="3 4">
    <name type="scientific">Elasticomyces elasticus</name>
    <dbReference type="NCBI Taxonomy" id="574655"/>
    <lineage>
        <taxon>Eukaryota</taxon>
        <taxon>Fungi</taxon>
        <taxon>Dikarya</taxon>
        <taxon>Ascomycota</taxon>
        <taxon>Pezizomycotina</taxon>
        <taxon>Dothideomycetes</taxon>
        <taxon>Dothideomycetidae</taxon>
        <taxon>Mycosphaerellales</taxon>
        <taxon>Teratosphaeriaceae</taxon>
        <taxon>Elasticomyces</taxon>
    </lineage>
</organism>
<comment type="caution">
    <text evidence="3">The sequence shown here is derived from an EMBL/GenBank/DDBJ whole genome shotgun (WGS) entry which is preliminary data.</text>
</comment>